<gene>
    <name evidence="1" type="ORF">K8V90_10805</name>
</gene>
<accession>A0A921N266</accession>
<name>A0A921N266_9FIRM</name>
<protein>
    <submittedName>
        <fullName evidence="1">Uncharacterized protein</fullName>
    </submittedName>
</protein>
<reference evidence="1" key="2">
    <citation type="submission" date="2021-09" db="EMBL/GenBank/DDBJ databases">
        <authorList>
            <person name="Gilroy R."/>
        </authorList>
    </citation>
    <scope>NUCLEOTIDE SEQUENCE</scope>
    <source>
        <strain evidence="1">1277</strain>
    </source>
</reference>
<evidence type="ECO:0000313" key="1">
    <source>
        <dbReference type="EMBL" id="HJG97581.1"/>
    </source>
</evidence>
<evidence type="ECO:0000313" key="2">
    <source>
        <dbReference type="Proteomes" id="UP000776700"/>
    </source>
</evidence>
<comment type="caution">
    <text evidence="1">The sequence shown here is derived from an EMBL/GenBank/DDBJ whole genome shotgun (WGS) entry which is preliminary data.</text>
</comment>
<reference evidence="1" key="1">
    <citation type="journal article" date="2021" name="PeerJ">
        <title>Extensive microbial diversity within the chicken gut microbiome revealed by metagenomics and culture.</title>
        <authorList>
            <person name="Gilroy R."/>
            <person name="Ravi A."/>
            <person name="Getino M."/>
            <person name="Pursley I."/>
            <person name="Horton D.L."/>
            <person name="Alikhan N.F."/>
            <person name="Baker D."/>
            <person name="Gharbi K."/>
            <person name="Hall N."/>
            <person name="Watson M."/>
            <person name="Adriaenssens E.M."/>
            <person name="Foster-Nyarko E."/>
            <person name="Jarju S."/>
            <person name="Secka A."/>
            <person name="Antonio M."/>
            <person name="Oren A."/>
            <person name="Chaudhuri R.R."/>
            <person name="La Ragione R."/>
            <person name="Hildebrand F."/>
            <person name="Pallen M.J."/>
        </authorList>
    </citation>
    <scope>NUCLEOTIDE SEQUENCE</scope>
    <source>
        <strain evidence="1">1277</strain>
    </source>
</reference>
<sequence>MAMMKKLTDLQQLSVDLYNGKVDTYSVKEAEDRLRKVLVDAVGGEWDYYAFQENKYKVFKIMAELLSVTVANLTKEAFGQFVEFKDFELGDKIEFKVENQDLFDVAVIANGTNNLRRQKMLSKVIPTTAFKMGVMIYAEADEFIAGRINWTSMVDRVAKSFEHQIVKNIVEGIQTAYSSVHTNLKISGSIDDAKLAELINKVEGATGQKVAIYGTKSALAQINGIEALEDNMKDKRNFGYVKVFEGTQCIELPNTYNVSNDAWAINNKLLLIVPVDEKIVRLGFEGQALVHEATDNTARKDQQIEYLFERSCHLGILKTKVFGAYVG</sequence>
<dbReference type="AlphaFoldDB" id="A0A921N266"/>
<organism evidence="1 2">
    <name type="scientific">Romboutsia timonensis</name>
    <dbReference type="NCBI Taxonomy" id="1776391"/>
    <lineage>
        <taxon>Bacteria</taxon>
        <taxon>Bacillati</taxon>
        <taxon>Bacillota</taxon>
        <taxon>Clostridia</taxon>
        <taxon>Peptostreptococcales</taxon>
        <taxon>Peptostreptococcaceae</taxon>
        <taxon>Romboutsia</taxon>
    </lineage>
</organism>
<dbReference type="Proteomes" id="UP000776700">
    <property type="component" value="Unassembled WGS sequence"/>
</dbReference>
<dbReference type="EMBL" id="DYUB01000336">
    <property type="protein sequence ID" value="HJG97581.1"/>
    <property type="molecule type" value="Genomic_DNA"/>
</dbReference>
<proteinExistence type="predicted"/>